<dbReference type="InterPro" id="IPR012349">
    <property type="entry name" value="Split_barrel_FMN-bd"/>
</dbReference>
<accession>A0A7M2WWG2</accession>
<sequence>MSEWIGELQSALSREFGDKPQLATLATVDRSGAPRARTVVCRRVGDDGNVLIVSDSRSEKNDQIKASPQAEVVFWLPTLREQFRILGAARVTGGSPPDPLRPEIWQQMSPAARALFFWPAPGARKIDPPESFRLEAPADAPPPANFELIVVRPRRVEHLQLTVHPHRRRRWMLAGKWSAAAELNP</sequence>
<keyword evidence="3" id="KW-1185">Reference proteome</keyword>
<gene>
    <name evidence="2" type="ORF">IPV69_00220</name>
</gene>
<dbReference type="RefSeq" id="WP_206292894.1">
    <property type="nucleotide sequence ID" value="NZ_CP063458.1"/>
</dbReference>
<evidence type="ECO:0000313" key="2">
    <source>
        <dbReference type="EMBL" id="QOV89835.1"/>
    </source>
</evidence>
<dbReference type="KEGG" id="hbs:IPV69_00220"/>
<dbReference type="Pfam" id="PF12766">
    <property type="entry name" value="Pyridox_oxase_2"/>
    <property type="match status" value="1"/>
</dbReference>
<evidence type="ECO:0000313" key="3">
    <source>
        <dbReference type="Proteomes" id="UP000593765"/>
    </source>
</evidence>
<name>A0A7M2WWG2_9BACT</name>
<evidence type="ECO:0000259" key="1">
    <source>
        <dbReference type="Pfam" id="PF12766"/>
    </source>
</evidence>
<dbReference type="EMBL" id="CP063458">
    <property type="protein sequence ID" value="QOV89835.1"/>
    <property type="molecule type" value="Genomic_DNA"/>
</dbReference>
<dbReference type="Proteomes" id="UP000593765">
    <property type="component" value="Chromosome"/>
</dbReference>
<reference evidence="2 3" key="1">
    <citation type="submission" date="2020-10" db="EMBL/GenBank/DDBJ databases">
        <title>Wide distribution of Phycisphaera-like planctomycetes from WD2101 soil group in peatlands and genome analysis of the first cultivated representative.</title>
        <authorList>
            <person name="Dedysh S.N."/>
            <person name="Beletsky A.V."/>
            <person name="Ivanova A."/>
            <person name="Kulichevskaya I.S."/>
            <person name="Suzina N.E."/>
            <person name="Philippov D.A."/>
            <person name="Rakitin A.L."/>
            <person name="Mardanov A.V."/>
            <person name="Ravin N.V."/>
        </authorList>
    </citation>
    <scope>NUCLEOTIDE SEQUENCE [LARGE SCALE GENOMIC DNA]</scope>
    <source>
        <strain evidence="2 3">M1803</strain>
    </source>
</reference>
<dbReference type="PANTHER" id="PTHR28243:SF1">
    <property type="entry name" value="PYRIDOXAMINE 5'-PHOSPHATE OXIDASE ALR4036 FAMILY FMN-BINDING DOMAIN-CONTAINING PROTEIN"/>
    <property type="match status" value="1"/>
</dbReference>
<organism evidence="2 3">
    <name type="scientific">Humisphaera borealis</name>
    <dbReference type="NCBI Taxonomy" id="2807512"/>
    <lineage>
        <taxon>Bacteria</taxon>
        <taxon>Pseudomonadati</taxon>
        <taxon>Planctomycetota</taxon>
        <taxon>Phycisphaerae</taxon>
        <taxon>Tepidisphaerales</taxon>
        <taxon>Tepidisphaeraceae</taxon>
        <taxon>Humisphaera</taxon>
    </lineage>
</organism>
<dbReference type="PANTHER" id="PTHR28243">
    <property type="entry name" value="AGL049CP"/>
    <property type="match status" value="1"/>
</dbReference>
<dbReference type="SUPFAM" id="SSF50475">
    <property type="entry name" value="FMN-binding split barrel"/>
    <property type="match status" value="1"/>
</dbReference>
<protein>
    <submittedName>
        <fullName evidence="2">Pyridoxamine 5'-phosphate oxidase family protein</fullName>
    </submittedName>
</protein>
<feature type="domain" description="Pyridoxamine 5'-phosphate oxidase Alr4036 family FMN-binding" evidence="1">
    <location>
        <begin position="2"/>
        <end position="92"/>
    </location>
</feature>
<dbReference type="GO" id="GO:0010181">
    <property type="term" value="F:FMN binding"/>
    <property type="evidence" value="ECO:0007669"/>
    <property type="project" value="InterPro"/>
</dbReference>
<dbReference type="InterPro" id="IPR024624">
    <property type="entry name" value="Pyridox_Oxase_Alr4036_FMN-bd"/>
</dbReference>
<dbReference type="Gene3D" id="2.30.110.10">
    <property type="entry name" value="Electron Transport, Fmn-binding Protein, Chain A"/>
    <property type="match status" value="1"/>
</dbReference>
<proteinExistence type="predicted"/>
<dbReference type="AlphaFoldDB" id="A0A7M2WWG2"/>